<dbReference type="SUPFAM" id="SSF56349">
    <property type="entry name" value="DNA breaking-rejoining enzymes"/>
    <property type="match status" value="1"/>
</dbReference>
<keyword evidence="5" id="KW-1185">Reference proteome</keyword>
<name>A0ABU4UAM3_9GAMM</name>
<evidence type="ECO:0000256" key="2">
    <source>
        <dbReference type="ARBA" id="ARBA00023172"/>
    </source>
</evidence>
<keyword evidence="1" id="KW-0229">DNA integration</keyword>
<dbReference type="RefSeq" id="WP_319960649.1">
    <property type="nucleotide sequence ID" value="NZ_JAXARY010000002.1"/>
</dbReference>
<dbReference type="InterPro" id="IPR002104">
    <property type="entry name" value="Integrase_catalytic"/>
</dbReference>
<proteinExistence type="predicted"/>
<evidence type="ECO:0000313" key="5">
    <source>
        <dbReference type="Proteomes" id="UP001284537"/>
    </source>
</evidence>
<evidence type="ECO:0000256" key="1">
    <source>
        <dbReference type="ARBA" id="ARBA00022908"/>
    </source>
</evidence>
<protein>
    <submittedName>
        <fullName evidence="4">Site-specific integrase</fullName>
    </submittedName>
</protein>
<dbReference type="Pfam" id="PF00589">
    <property type="entry name" value="Phage_integrase"/>
    <property type="match status" value="1"/>
</dbReference>
<dbReference type="Gene3D" id="1.10.443.10">
    <property type="entry name" value="Intergrase catalytic core"/>
    <property type="match status" value="1"/>
</dbReference>
<dbReference type="Proteomes" id="UP001284537">
    <property type="component" value="Unassembled WGS sequence"/>
</dbReference>
<dbReference type="EMBL" id="JAXARY010000002">
    <property type="protein sequence ID" value="MDX8126470.1"/>
    <property type="molecule type" value="Genomic_DNA"/>
</dbReference>
<dbReference type="InterPro" id="IPR013762">
    <property type="entry name" value="Integrase-like_cat_sf"/>
</dbReference>
<dbReference type="PROSITE" id="PS51898">
    <property type="entry name" value="TYR_RECOMBINASE"/>
    <property type="match status" value="1"/>
</dbReference>
<comment type="caution">
    <text evidence="4">The sequence shown here is derived from an EMBL/GenBank/DDBJ whole genome shotgun (WGS) entry which is preliminary data.</text>
</comment>
<dbReference type="CDD" id="cd00796">
    <property type="entry name" value="INT_Rci_Hp1_C"/>
    <property type="match status" value="1"/>
</dbReference>
<reference evidence="4 5" key="1">
    <citation type="submission" date="2023-11" db="EMBL/GenBank/DDBJ databases">
        <authorList>
            <person name="Ouyang M.-Y."/>
        </authorList>
    </citation>
    <scope>NUCLEOTIDE SEQUENCE [LARGE SCALE GENOMIC DNA]</scope>
    <source>
        <strain evidence="4 5">OY6</strain>
    </source>
</reference>
<dbReference type="InterPro" id="IPR050090">
    <property type="entry name" value="Tyrosine_recombinase_XerCD"/>
</dbReference>
<feature type="domain" description="Tyr recombinase" evidence="3">
    <location>
        <begin position="120"/>
        <end position="292"/>
    </location>
</feature>
<dbReference type="PANTHER" id="PTHR30349">
    <property type="entry name" value="PHAGE INTEGRASE-RELATED"/>
    <property type="match status" value="1"/>
</dbReference>
<keyword evidence="2" id="KW-0233">DNA recombination</keyword>
<evidence type="ECO:0000313" key="4">
    <source>
        <dbReference type="EMBL" id="MDX8126470.1"/>
    </source>
</evidence>
<gene>
    <name evidence="4" type="ORF">QLH52_04200</name>
</gene>
<organism evidence="4 5">
    <name type="scientific">Methylomonas defluvii</name>
    <dbReference type="NCBI Taxonomy" id="3045149"/>
    <lineage>
        <taxon>Bacteria</taxon>
        <taxon>Pseudomonadati</taxon>
        <taxon>Pseudomonadota</taxon>
        <taxon>Gammaproteobacteria</taxon>
        <taxon>Methylococcales</taxon>
        <taxon>Methylococcaceae</taxon>
        <taxon>Methylomonas</taxon>
    </lineage>
</organism>
<dbReference type="PANTHER" id="PTHR30349:SF64">
    <property type="entry name" value="PROPHAGE INTEGRASE INTD-RELATED"/>
    <property type="match status" value="1"/>
</dbReference>
<sequence length="307" mass="35252">MERHRQATVYGVRPKRIFQEAATKYLMESQKASLKDAALHLKLLDDYIGELALESIHMGTLQAYIQDRKAQGVKNRTINYALQSVRHILNLAAMEWIDEFGLTWLATAPKIKLLPQLDARKPSPLSWEQQERLFGELPEHLAKMALFKVNTGCREQEVCSLRWEWEEFIPQLNASVFTIPAHAVKNRMPRVVVLNSVARSVIEQVRGQHPEYVFTYKGHRVGTMNNSGWQKARKRVGLQQVRIHDLKHTFGRRLRAANVSFEDRQDLLGHKSSRITDHYSSAELANLIAAAEKVCITKSRKIHATEN</sequence>
<evidence type="ECO:0000259" key="3">
    <source>
        <dbReference type="PROSITE" id="PS51898"/>
    </source>
</evidence>
<dbReference type="InterPro" id="IPR011010">
    <property type="entry name" value="DNA_brk_join_enz"/>
</dbReference>
<accession>A0ABU4UAM3</accession>